<evidence type="ECO:0000313" key="2">
    <source>
        <dbReference type="EMBL" id="KAH6867872.1"/>
    </source>
</evidence>
<feature type="non-terminal residue" evidence="2">
    <location>
        <position position="180"/>
    </location>
</feature>
<feature type="non-terminal residue" evidence="2">
    <location>
        <position position="1"/>
    </location>
</feature>
<accession>A0A9P8VNU0</accession>
<dbReference type="AlphaFoldDB" id="A0A9P8VNU0"/>
<feature type="region of interest" description="Disordered" evidence="1">
    <location>
        <begin position="1"/>
        <end position="25"/>
    </location>
</feature>
<dbReference type="Proteomes" id="UP000777438">
    <property type="component" value="Unassembled WGS sequence"/>
</dbReference>
<sequence>VSQRPGNAATSNTETPLSQATSSAIGIQPASGPIENVWDYSVPVPCSRQKKLIYPKAPVELGPWSREQWHARFLIVRKQLEALVDKHLDLHGLERRPVYSLRMVGTAPSTAFPSIVITCRGVDAKALQDLFRSRAEHRLCIGKERSLVPWSSSLGNQRGVDESLPRPRLVYYRTRTDTVV</sequence>
<evidence type="ECO:0000313" key="3">
    <source>
        <dbReference type="Proteomes" id="UP000777438"/>
    </source>
</evidence>
<name>A0A9P8VNU0_9HYPO</name>
<proteinExistence type="predicted"/>
<organism evidence="2 3">
    <name type="scientific">Thelonectria olida</name>
    <dbReference type="NCBI Taxonomy" id="1576542"/>
    <lineage>
        <taxon>Eukaryota</taxon>
        <taxon>Fungi</taxon>
        <taxon>Dikarya</taxon>
        <taxon>Ascomycota</taxon>
        <taxon>Pezizomycotina</taxon>
        <taxon>Sordariomycetes</taxon>
        <taxon>Hypocreomycetidae</taxon>
        <taxon>Hypocreales</taxon>
        <taxon>Nectriaceae</taxon>
        <taxon>Thelonectria</taxon>
    </lineage>
</organism>
<gene>
    <name evidence="2" type="ORF">B0T10DRAFT_371195</name>
</gene>
<reference evidence="2 3" key="1">
    <citation type="journal article" date="2021" name="Nat. Commun.">
        <title>Genetic determinants of endophytism in the Arabidopsis root mycobiome.</title>
        <authorList>
            <person name="Mesny F."/>
            <person name="Miyauchi S."/>
            <person name="Thiergart T."/>
            <person name="Pickel B."/>
            <person name="Atanasova L."/>
            <person name="Karlsson M."/>
            <person name="Huettel B."/>
            <person name="Barry K.W."/>
            <person name="Haridas S."/>
            <person name="Chen C."/>
            <person name="Bauer D."/>
            <person name="Andreopoulos W."/>
            <person name="Pangilinan J."/>
            <person name="LaButti K."/>
            <person name="Riley R."/>
            <person name="Lipzen A."/>
            <person name="Clum A."/>
            <person name="Drula E."/>
            <person name="Henrissat B."/>
            <person name="Kohler A."/>
            <person name="Grigoriev I.V."/>
            <person name="Martin F.M."/>
            <person name="Hacquard S."/>
        </authorList>
    </citation>
    <scope>NUCLEOTIDE SEQUENCE [LARGE SCALE GENOMIC DNA]</scope>
    <source>
        <strain evidence="2 3">MPI-CAGE-CH-0241</strain>
    </source>
</reference>
<dbReference type="EMBL" id="JAGPYM010000087">
    <property type="protein sequence ID" value="KAH6867872.1"/>
    <property type="molecule type" value="Genomic_DNA"/>
</dbReference>
<evidence type="ECO:0000256" key="1">
    <source>
        <dbReference type="SAM" id="MobiDB-lite"/>
    </source>
</evidence>
<dbReference type="OrthoDB" id="5865767at2759"/>
<comment type="caution">
    <text evidence="2">The sequence shown here is derived from an EMBL/GenBank/DDBJ whole genome shotgun (WGS) entry which is preliminary data.</text>
</comment>
<keyword evidence="3" id="KW-1185">Reference proteome</keyword>
<protein>
    <submittedName>
        <fullName evidence="2">Uncharacterized protein</fullName>
    </submittedName>
</protein>